<keyword evidence="2" id="KW-1185">Reference proteome</keyword>
<dbReference type="Proteomes" id="UP001576774">
    <property type="component" value="Unassembled WGS sequence"/>
</dbReference>
<evidence type="ECO:0000313" key="1">
    <source>
        <dbReference type="EMBL" id="MFB2878691.1"/>
    </source>
</evidence>
<organism evidence="1 2">
    <name type="scientific">Floridaenema aerugineum BLCC-F46</name>
    <dbReference type="NCBI Taxonomy" id="3153654"/>
    <lineage>
        <taxon>Bacteria</taxon>
        <taxon>Bacillati</taxon>
        <taxon>Cyanobacteriota</taxon>
        <taxon>Cyanophyceae</taxon>
        <taxon>Oscillatoriophycideae</taxon>
        <taxon>Aerosakkonematales</taxon>
        <taxon>Aerosakkonemataceae</taxon>
        <taxon>Floridanema</taxon>
        <taxon>Floridanema aerugineum</taxon>
    </lineage>
</organism>
<name>A0ABV4X820_9CYAN</name>
<sequence length="165" mass="18433">MIFNNSTTFNAGDATEKLIYQPSVNSKYGVIINLTISSFLPSLPLLKTPEKGLLSLAEEWDERYAEFVKAGKHRRLGIYFKYPNNSQLIRRFGVLLFNKSPAEDIDLLAMLITRPKNLKINSGVAIYGKIEAGTFGLLEGQDIVTVWVDAEEKPGSGMDSFWGKL</sequence>
<protein>
    <submittedName>
        <fullName evidence="1">Uncharacterized protein</fullName>
    </submittedName>
</protein>
<gene>
    <name evidence="1" type="ORF">ACE1CC_17715</name>
</gene>
<dbReference type="RefSeq" id="WP_413271755.1">
    <property type="nucleotide sequence ID" value="NZ_JBHFNQ010000134.1"/>
</dbReference>
<accession>A0ABV4X820</accession>
<comment type="caution">
    <text evidence="1">The sequence shown here is derived from an EMBL/GenBank/DDBJ whole genome shotgun (WGS) entry which is preliminary data.</text>
</comment>
<evidence type="ECO:0000313" key="2">
    <source>
        <dbReference type="Proteomes" id="UP001576774"/>
    </source>
</evidence>
<dbReference type="EMBL" id="JBHFNQ010000134">
    <property type="protein sequence ID" value="MFB2878691.1"/>
    <property type="molecule type" value="Genomic_DNA"/>
</dbReference>
<reference evidence="1 2" key="1">
    <citation type="submission" date="2024-09" db="EMBL/GenBank/DDBJ databases">
        <title>Floridaenema gen nov. (Aerosakkonemataceae, Aerosakkonematales ord. nov., Cyanobacteria) from benthic tropical and subtropical fresh waters, with the description of four new species.</title>
        <authorList>
            <person name="Moretto J.A."/>
            <person name="Berthold D.E."/>
            <person name="Lefler F.W."/>
            <person name="Huang I.-S."/>
            <person name="Laughinghouse H. IV."/>
        </authorList>
    </citation>
    <scope>NUCLEOTIDE SEQUENCE [LARGE SCALE GENOMIC DNA]</scope>
    <source>
        <strain evidence="1 2">BLCC-F46</strain>
    </source>
</reference>
<proteinExistence type="predicted"/>